<name>A0A9X1LE27_9GAMM</name>
<evidence type="ECO:0000313" key="2">
    <source>
        <dbReference type="EMBL" id="MCB5160798.1"/>
    </source>
</evidence>
<evidence type="ECO:0000256" key="1">
    <source>
        <dbReference type="ARBA" id="ARBA00005996"/>
    </source>
</evidence>
<dbReference type="Pfam" id="PF02635">
    <property type="entry name" value="DsrE"/>
    <property type="match status" value="1"/>
</dbReference>
<evidence type="ECO:0000313" key="3">
    <source>
        <dbReference type="Proteomes" id="UP001139095"/>
    </source>
</evidence>
<accession>A0A9X1LE27</accession>
<dbReference type="AlphaFoldDB" id="A0A9X1LE27"/>
<dbReference type="RefSeq" id="WP_226753180.1">
    <property type="nucleotide sequence ID" value="NZ_JAJATW010000002.1"/>
</dbReference>
<dbReference type="PANTHER" id="PTHR38780:SF1">
    <property type="entry name" value="PROTEIN TUSC"/>
    <property type="match status" value="1"/>
</dbReference>
<proteinExistence type="inferred from homology"/>
<dbReference type="PROSITE" id="PS51257">
    <property type="entry name" value="PROKAR_LIPOPROTEIN"/>
    <property type="match status" value="1"/>
</dbReference>
<dbReference type="InterPro" id="IPR003787">
    <property type="entry name" value="Sulphur_relay_DsrE/F-like"/>
</dbReference>
<sequence length="122" mass="13675">MKNTLIHLNSSPYTGLACKEGLDLALVLATFEQAVDLCVSGPALALLTLNQQPDALHGKNLHKLLEGLEFYDIDNVYIERSETEHPGAKNAELAQNTWSGVTALNTQQWQRLFSQYQQVFRF</sequence>
<reference evidence="2" key="1">
    <citation type="submission" date="2021-10" db="EMBL/GenBank/DDBJ databases">
        <title>Marinomonas pontica sp. nov., isolated from the Black Sea.</title>
        <authorList>
            <person name="Zhao L.-H."/>
            <person name="Xue J.-H."/>
        </authorList>
    </citation>
    <scope>NUCLEOTIDE SEQUENCE</scope>
    <source>
        <strain evidence="2">E8</strain>
    </source>
</reference>
<comment type="caution">
    <text evidence="2">The sequence shown here is derived from an EMBL/GenBank/DDBJ whole genome shotgun (WGS) entry which is preliminary data.</text>
</comment>
<comment type="similarity">
    <text evidence="1">Belongs to the DsrF/TusC family.</text>
</comment>
<dbReference type="InterPro" id="IPR017462">
    <property type="entry name" value="Sulphur_relay_TusC/DsrF"/>
</dbReference>
<dbReference type="Gene3D" id="3.40.1260.10">
    <property type="entry name" value="DsrEFH-like"/>
    <property type="match status" value="1"/>
</dbReference>
<gene>
    <name evidence="2" type="ORF">LG368_02665</name>
</gene>
<dbReference type="EMBL" id="JAJATW010000002">
    <property type="protein sequence ID" value="MCB5160798.1"/>
    <property type="molecule type" value="Genomic_DNA"/>
</dbReference>
<dbReference type="PANTHER" id="PTHR38780">
    <property type="entry name" value="PROTEIN TUSC"/>
    <property type="match status" value="1"/>
</dbReference>
<dbReference type="InterPro" id="IPR027396">
    <property type="entry name" value="DsrEFH-like"/>
</dbReference>
<organism evidence="2 3">
    <name type="scientific">Marinomonas algarum</name>
    <dbReference type="NCBI Taxonomy" id="2883105"/>
    <lineage>
        <taxon>Bacteria</taxon>
        <taxon>Pseudomonadati</taxon>
        <taxon>Pseudomonadota</taxon>
        <taxon>Gammaproteobacteria</taxon>
        <taxon>Oceanospirillales</taxon>
        <taxon>Oceanospirillaceae</taxon>
        <taxon>Marinomonas</taxon>
    </lineage>
</organism>
<keyword evidence="3" id="KW-1185">Reference proteome</keyword>
<protein>
    <submittedName>
        <fullName evidence="2">DsrE family protein</fullName>
    </submittedName>
</protein>
<dbReference type="Proteomes" id="UP001139095">
    <property type="component" value="Unassembled WGS sequence"/>
</dbReference>
<dbReference type="SUPFAM" id="SSF75169">
    <property type="entry name" value="DsrEFH-like"/>
    <property type="match status" value="1"/>
</dbReference>